<proteinExistence type="predicted"/>
<dbReference type="Proteomes" id="UP000814176">
    <property type="component" value="Unassembled WGS sequence"/>
</dbReference>
<dbReference type="GeneID" id="71999214"/>
<organism evidence="2 3">
    <name type="scientific">Rhodofomes roseus</name>
    <dbReference type="NCBI Taxonomy" id="34475"/>
    <lineage>
        <taxon>Eukaryota</taxon>
        <taxon>Fungi</taxon>
        <taxon>Dikarya</taxon>
        <taxon>Basidiomycota</taxon>
        <taxon>Agaricomycotina</taxon>
        <taxon>Agaricomycetes</taxon>
        <taxon>Polyporales</taxon>
        <taxon>Rhodofomes</taxon>
    </lineage>
</organism>
<gene>
    <name evidence="2" type="ORF">C8Q71DRAFT_425880</name>
</gene>
<evidence type="ECO:0008006" key="4">
    <source>
        <dbReference type="Google" id="ProtNLM"/>
    </source>
</evidence>
<name>A0ABQ8KQI9_9APHY</name>
<accession>A0ABQ8KQI9</accession>
<dbReference type="RefSeq" id="XP_047782307.1">
    <property type="nucleotide sequence ID" value="XM_047918482.1"/>
</dbReference>
<protein>
    <recommendedName>
        <fullName evidence="4">C2H2-type domain-containing protein</fullName>
    </recommendedName>
</protein>
<reference evidence="2 3" key="1">
    <citation type="journal article" date="2021" name="Environ. Microbiol.">
        <title>Gene family expansions and transcriptome signatures uncover fungal adaptations to wood decay.</title>
        <authorList>
            <person name="Hage H."/>
            <person name="Miyauchi S."/>
            <person name="Viragh M."/>
            <person name="Drula E."/>
            <person name="Min B."/>
            <person name="Chaduli D."/>
            <person name="Navarro D."/>
            <person name="Favel A."/>
            <person name="Norest M."/>
            <person name="Lesage-Meessen L."/>
            <person name="Balint B."/>
            <person name="Merenyi Z."/>
            <person name="de Eugenio L."/>
            <person name="Morin E."/>
            <person name="Martinez A.T."/>
            <person name="Baldrian P."/>
            <person name="Stursova M."/>
            <person name="Martinez M.J."/>
            <person name="Novotny C."/>
            <person name="Magnuson J.K."/>
            <person name="Spatafora J.W."/>
            <person name="Maurice S."/>
            <person name="Pangilinan J."/>
            <person name="Andreopoulos W."/>
            <person name="LaButti K."/>
            <person name="Hundley H."/>
            <person name="Na H."/>
            <person name="Kuo A."/>
            <person name="Barry K."/>
            <person name="Lipzen A."/>
            <person name="Henrissat B."/>
            <person name="Riley R."/>
            <person name="Ahrendt S."/>
            <person name="Nagy L.G."/>
            <person name="Grigoriev I.V."/>
            <person name="Martin F."/>
            <person name="Rosso M.N."/>
        </authorList>
    </citation>
    <scope>NUCLEOTIDE SEQUENCE [LARGE SCALE GENOMIC DNA]</scope>
    <source>
        <strain evidence="2 3">CIRM-BRFM 1785</strain>
    </source>
</reference>
<dbReference type="EMBL" id="JADCUA010000004">
    <property type="protein sequence ID" value="KAH9840841.1"/>
    <property type="molecule type" value="Genomic_DNA"/>
</dbReference>
<evidence type="ECO:0000256" key="1">
    <source>
        <dbReference type="SAM" id="MobiDB-lite"/>
    </source>
</evidence>
<feature type="compositionally biased region" description="Low complexity" evidence="1">
    <location>
        <begin position="154"/>
        <end position="169"/>
    </location>
</feature>
<feature type="region of interest" description="Disordered" evidence="1">
    <location>
        <begin position="140"/>
        <end position="170"/>
    </location>
</feature>
<feature type="compositionally biased region" description="Gly residues" evidence="1">
    <location>
        <begin position="140"/>
        <end position="152"/>
    </location>
</feature>
<keyword evidence="3" id="KW-1185">Reference proteome</keyword>
<feature type="compositionally biased region" description="Polar residues" evidence="1">
    <location>
        <begin position="34"/>
        <end position="54"/>
    </location>
</feature>
<evidence type="ECO:0000313" key="3">
    <source>
        <dbReference type="Proteomes" id="UP000814176"/>
    </source>
</evidence>
<evidence type="ECO:0000313" key="2">
    <source>
        <dbReference type="EMBL" id="KAH9840841.1"/>
    </source>
</evidence>
<feature type="region of interest" description="Disordered" evidence="1">
    <location>
        <begin position="34"/>
        <end position="60"/>
    </location>
</feature>
<comment type="caution">
    <text evidence="2">The sequence shown here is derived from an EMBL/GenBank/DDBJ whole genome shotgun (WGS) entry which is preliminary data.</text>
</comment>
<sequence length="288" mass="31942">MHHRRDYLIFRSNTKYSVSCNLNIGIEPIPQQYATSSTSEQGNNLFQPHTQLPTQGQGQDDVVQQLTPSPPYNECTAGSQAFPLPRFPQPVKDCIYDYLLLVTSPPSDLELTKEDWHIAAQIDARMRRLDATLPVNGSLFGGDVDGQAGGAEGPSTSPSPKSSATDAPAMPEDTVPCRYNGCTGYFVSSSLTDINSHLREFHFDGCSWDTDEKVSCQWEHCNRGRQMLRRTLSKHVRDIHLRGERVPCSNSPHCKATFSRRDGMTRHAKSCPYSGRISGASISESDCM</sequence>